<dbReference type="InterPro" id="IPR008271">
    <property type="entry name" value="Ser/Thr_kinase_AS"/>
</dbReference>
<organism evidence="3 4">
    <name type="scientific">Penicillium frequentans</name>
    <dbReference type="NCBI Taxonomy" id="3151616"/>
    <lineage>
        <taxon>Eukaryota</taxon>
        <taxon>Fungi</taxon>
        <taxon>Dikarya</taxon>
        <taxon>Ascomycota</taxon>
        <taxon>Pezizomycotina</taxon>
        <taxon>Eurotiomycetes</taxon>
        <taxon>Eurotiomycetidae</taxon>
        <taxon>Eurotiales</taxon>
        <taxon>Aspergillaceae</taxon>
        <taxon>Penicillium</taxon>
    </lineage>
</organism>
<dbReference type="PROSITE" id="PS50011">
    <property type="entry name" value="PROTEIN_KINASE_DOM"/>
    <property type="match status" value="1"/>
</dbReference>
<dbReference type="PANTHER" id="PTHR44167">
    <property type="entry name" value="OVARIAN-SPECIFIC SERINE/THREONINE-PROTEIN KINASE LOK-RELATED"/>
    <property type="match status" value="1"/>
</dbReference>
<dbReference type="GO" id="GO:0005634">
    <property type="term" value="C:nucleus"/>
    <property type="evidence" value="ECO:0007669"/>
    <property type="project" value="TreeGrafter"/>
</dbReference>
<dbReference type="GO" id="GO:0044773">
    <property type="term" value="P:mitotic DNA damage checkpoint signaling"/>
    <property type="evidence" value="ECO:0007669"/>
    <property type="project" value="TreeGrafter"/>
</dbReference>
<feature type="domain" description="Protein kinase" evidence="2">
    <location>
        <begin position="222"/>
        <end position="498"/>
    </location>
</feature>
<sequence length="498" mass="56136">MDMATVASTPPLPDSRGASTEPNTPEPFDDNSFAKLLPLNQLARLAVDKTAQTGSDYHQTFIGETMLNDYLIKCFVLSLDNLPLFSHIGWRIGKGRRSGSLQHRGVDLLLDSDQQDDGVAGIHARFNWVKGASGFFLIADNKSGKTVTMDGEEFGGDQRLVQRKNMIMIGECVFTLHYTVRDSVKEAQFQLDLRHFFRRCYGERHPLILPTPGENDSRIGDWIFQQPLSSGGFGIVHMVINSRTGLPAAAKRILKCERNEQSVDREIIMARRISQFTHERICSPQEIIHLDLRRSKSEIKDRIKMYLDDKWTPTAENLTDEYIIISPLLNATFCSLYGSDVSLSGRKIFFSQLLEAIAFLHDQGIWHRDIKPANILVRSYDPPDAMLTDFGCASDKQVIRFDGTGTPRYLAPEQQYGELHGKEVDYWSCGIIGLELIRGRIIESRIKLRDDGNLDLDHKDMANLTSPDLLSKCSRAMLQVETGMRMTAAQGLKLLQSP</sequence>
<dbReference type="PROSITE" id="PS00108">
    <property type="entry name" value="PROTEIN_KINASE_ST"/>
    <property type="match status" value="1"/>
</dbReference>
<dbReference type="SUPFAM" id="SSF56112">
    <property type="entry name" value="Protein kinase-like (PK-like)"/>
    <property type="match status" value="1"/>
</dbReference>
<keyword evidence="4" id="KW-1185">Reference proteome</keyword>
<dbReference type="GO" id="GO:0005524">
    <property type="term" value="F:ATP binding"/>
    <property type="evidence" value="ECO:0007669"/>
    <property type="project" value="InterPro"/>
</dbReference>
<evidence type="ECO:0000256" key="1">
    <source>
        <dbReference type="SAM" id="MobiDB-lite"/>
    </source>
</evidence>
<evidence type="ECO:0000313" key="4">
    <source>
        <dbReference type="Proteomes" id="UP001220324"/>
    </source>
</evidence>
<dbReference type="Gene3D" id="1.10.510.10">
    <property type="entry name" value="Transferase(Phosphotransferase) domain 1"/>
    <property type="match status" value="1"/>
</dbReference>
<dbReference type="InterPro" id="IPR000719">
    <property type="entry name" value="Prot_kinase_dom"/>
</dbReference>
<evidence type="ECO:0000259" key="2">
    <source>
        <dbReference type="PROSITE" id="PS50011"/>
    </source>
</evidence>
<dbReference type="GO" id="GO:0004674">
    <property type="term" value="F:protein serine/threonine kinase activity"/>
    <property type="evidence" value="ECO:0007669"/>
    <property type="project" value="TreeGrafter"/>
</dbReference>
<dbReference type="AlphaFoldDB" id="A0AAD6CXV8"/>
<reference evidence="3 4" key="1">
    <citation type="journal article" date="2023" name="IMA Fungus">
        <title>Comparative genomic study of the Penicillium genus elucidates a diverse pangenome and 15 lateral gene transfer events.</title>
        <authorList>
            <person name="Petersen C."/>
            <person name="Sorensen T."/>
            <person name="Nielsen M.R."/>
            <person name="Sondergaard T.E."/>
            <person name="Sorensen J.L."/>
            <person name="Fitzpatrick D.A."/>
            <person name="Frisvad J.C."/>
            <person name="Nielsen K.L."/>
        </authorList>
    </citation>
    <scope>NUCLEOTIDE SEQUENCE [LARGE SCALE GENOMIC DNA]</scope>
    <source>
        <strain evidence="3 4">IBT 35679</strain>
    </source>
</reference>
<dbReference type="PANTHER" id="PTHR44167:SF24">
    <property type="entry name" value="SERINE_THREONINE-PROTEIN KINASE CHK2"/>
    <property type="match status" value="1"/>
</dbReference>
<gene>
    <name evidence="3" type="ORF">N7494_005395</name>
</gene>
<protein>
    <submittedName>
        <fullName evidence="3">Kinase-like domain-containing protein</fullName>
    </submittedName>
</protein>
<evidence type="ECO:0000313" key="3">
    <source>
        <dbReference type="EMBL" id="KAJ5544116.1"/>
    </source>
</evidence>
<accession>A0AAD6CXV8</accession>
<dbReference type="Gene3D" id="3.30.200.20">
    <property type="entry name" value="Phosphorylase Kinase, domain 1"/>
    <property type="match status" value="1"/>
</dbReference>
<dbReference type="InterPro" id="IPR008984">
    <property type="entry name" value="SMAD_FHA_dom_sf"/>
</dbReference>
<feature type="region of interest" description="Disordered" evidence="1">
    <location>
        <begin position="1"/>
        <end position="30"/>
    </location>
</feature>
<dbReference type="InterPro" id="IPR011009">
    <property type="entry name" value="Kinase-like_dom_sf"/>
</dbReference>
<dbReference type="Proteomes" id="UP001220324">
    <property type="component" value="Unassembled WGS sequence"/>
</dbReference>
<proteinExistence type="predicted"/>
<dbReference type="EMBL" id="JAQIZZ010000004">
    <property type="protein sequence ID" value="KAJ5544116.1"/>
    <property type="molecule type" value="Genomic_DNA"/>
</dbReference>
<dbReference type="SMART" id="SM00220">
    <property type="entry name" value="S_TKc"/>
    <property type="match status" value="1"/>
</dbReference>
<comment type="caution">
    <text evidence="3">The sequence shown here is derived from an EMBL/GenBank/DDBJ whole genome shotgun (WGS) entry which is preliminary data.</text>
</comment>
<dbReference type="GO" id="GO:0005737">
    <property type="term" value="C:cytoplasm"/>
    <property type="evidence" value="ECO:0007669"/>
    <property type="project" value="TreeGrafter"/>
</dbReference>
<dbReference type="Pfam" id="PF00069">
    <property type="entry name" value="Pkinase"/>
    <property type="match status" value="1"/>
</dbReference>
<name>A0AAD6CXV8_9EURO</name>
<dbReference type="SUPFAM" id="SSF49879">
    <property type="entry name" value="SMAD/FHA domain"/>
    <property type="match status" value="1"/>
</dbReference>